<accession>A0A3B0S1R0</accession>
<feature type="domain" description="Peptidase S9 prolyl oligopeptidase catalytic" evidence="2">
    <location>
        <begin position="436"/>
        <end position="641"/>
    </location>
</feature>
<dbReference type="Pfam" id="PF00326">
    <property type="entry name" value="Peptidase_S9"/>
    <property type="match status" value="1"/>
</dbReference>
<gene>
    <name evidence="3" type="ORF">MNBD_ALPHA01-802</name>
</gene>
<dbReference type="EMBL" id="UOEJ01000098">
    <property type="protein sequence ID" value="VAV98209.1"/>
    <property type="molecule type" value="Genomic_DNA"/>
</dbReference>
<keyword evidence="1" id="KW-0378">Hydrolase</keyword>
<dbReference type="InterPro" id="IPR001375">
    <property type="entry name" value="Peptidase_S9_cat"/>
</dbReference>
<dbReference type="SUPFAM" id="SSF69304">
    <property type="entry name" value="Tricorn protease N-terminal domain"/>
    <property type="match status" value="1"/>
</dbReference>
<dbReference type="Gene3D" id="3.40.50.1820">
    <property type="entry name" value="alpha/beta hydrolase"/>
    <property type="match status" value="1"/>
</dbReference>
<sequence>MIRIFIAIFMTFATISPVLAQVKPSISAEAFGQLPYISSLKLSPDGQKVAALMNVDGKIGLFTKKFNSNDPKDSYFTDFPKGEFRWFRWANDNRLIVSVVFPSKRGRTKTRETRLVAIDWDQKNQINLIKTQKKQGQKFQSQIQDRVVSMLVDDNDHILISLDDSIYGYPDVFKVNIHTAKRQAQIRSRQDVISWTADAKGVLRLGYAINSRAETKAKYIYRKNENSGWETLVKDDLIDKERSFTPVGFSADENIIYIAAQNKHGHRSFYYYDVTNKKILDQIASHEDKDISNLTYDDNGTVNGYEYYDDIPVSVHFEPIDRQIQSLLKRNFPGQVAEVVSHGKAKRKFIILVTSPVQPGSYFYLDLDKNLLKFYASRYPAVDQTRLSTMKAVTFKTRDGLEIPAYLSLPKDRDRAEKLPTVILPHGGPMARDRWGYDYWVQFLTTRGYAVLQVNYRGSTGYSMSFQDLGYHEWGGKMLDDINDGARWLIDEGISDKERLCIMGGSYGGYAALQSLITEEGLYKCSIAFAPVTDVYRMIGERKRFMHSKWIEHYVNNDEQSLSDISPIRNVRKINVPVLLIHGTKDRVVIFQQGRNFASAMKSRKKDIRFITFEDGDHYLSLQKHRIKFLREVEKFLEKNL</sequence>
<dbReference type="Gene3D" id="2.120.10.30">
    <property type="entry name" value="TolB, C-terminal domain"/>
    <property type="match status" value="1"/>
</dbReference>
<evidence type="ECO:0000313" key="3">
    <source>
        <dbReference type="EMBL" id="VAV98209.1"/>
    </source>
</evidence>
<dbReference type="AlphaFoldDB" id="A0A3B0S1R0"/>
<reference evidence="3" key="1">
    <citation type="submission" date="2018-06" db="EMBL/GenBank/DDBJ databases">
        <authorList>
            <person name="Zhirakovskaya E."/>
        </authorList>
    </citation>
    <scope>NUCLEOTIDE SEQUENCE</scope>
</reference>
<dbReference type="PANTHER" id="PTHR42776">
    <property type="entry name" value="SERINE PEPTIDASE S9 FAMILY MEMBER"/>
    <property type="match status" value="1"/>
</dbReference>
<dbReference type="GO" id="GO:0004252">
    <property type="term" value="F:serine-type endopeptidase activity"/>
    <property type="evidence" value="ECO:0007669"/>
    <property type="project" value="TreeGrafter"/>
</dbReference>
<dbReference type="PANTHER" id="PTHR42776:SF27">
    <property type="entry name" value="DIPEPTIDYL PEPTIDASE FAMILY MEMBER 6"/>
    <property type="match status" value="1"/>
</dbReference>
<proteinExistence type="predicted"/>
<protein>
    <submittedName>
        <fullName evidence="3">Prolyl oligopeptidase family protein</fullName>
    </submittedName>
</protein>
<evidence type="ECO:0000256" key="1">
    <source>
        <dbReference type="ARBA" id="ARBA00022801"/>
    </source>
</evidence>
<evidence type="ECO:0000259" key="2">
    <source>
        <dbReference type="Pfam" id="PF00326"/>
    </source>
</evidence>
<dbReference type="InterPro" id="IPR011042">
    <property type="entry name" value="6-blade_b-propeller_TolB-like"/>
</dbReference>
<dbReference type="InterPro" id="IPR029058">
    <property type="entry name" value="AB_hydrolase_fold"/>
</dbReference>
<organism evidence="3">
    <name type="scientific">hydrothermal vent metagenome</name>
    <dbReference type="NCBI Taxonomy" id="652676"/>
    <lineage>
        <taxon>unclassified sequences</taxon>
        <taxon>metagenomes</taxon>
        <taxon>ecological metagenomes</taxon>
    </lineage>
</organism>
<name>A0A3B0S1R0_9ZZZZ</name>
<dbReference type="SUPFAM" id="SSF53474">
    <property type="entry name" value="alpha/beta-Hydrolases"/>
    <property type="match status" value="1"/>
</dbReference>
<dbReference type="GO" id="GO:0006508">
    <property type="term" value="P:proteolysis"/>
    <property type="evidence" value="ECO:0007669"/>
    <property type="project" value="InterPro"/>
</dbReference>